<reference evidence="1 2" key="1">
    <citation type="submission" date="2023-03" db="EMBL/GenBank/DDBJ databases">
        <title>High recombination rates correlate with genetic variation in Cardiocondyla obscurior ants.</title>
        <authorList>
            <person name="Errbii M."/>
        </authorList>
    </citation>
    <scope>NUCLEOTIDE SEQUENCE [LARGE SCALE GENOMIC DNA]</scope>
    <source>
        <strain evidence="1">Alpha-2009</strain>
        <tissue evidence="1">Whole body</tissue>
    </source>
</reference>
<gene>
    <name evidence="1" type="ORF">PUN28_007480</name>
</gene>
<dbReference type="Proteomes" id="UP001430953">
    <property type="component" value="Unassembled WGS sequence"/>
</dbReference>
<sequence>MYNILKRAYLYCISFFHCFFEKLEDPRTSFLSADRPVRFCRPGYLSRRTKIPYPLSIFVPIPPLRHKSSMVFIDFTIFIPVSMRCYL</sequence>
<dbReference type="EMBL" id="JADYXP020000006">
    <property type="protein sequence ID" value="KAL0122826.1"/>
    <property type="molecule type" value="Genomic_DNA"/>
</dbReference>
<proteinExistence type="predicted"/>
<name>A0AAW2G3H1_9HYME</name>
<evidence type="ECO:0000313" key="1">
    <source>
        <dbReference type="EMBL" id="KAL0122826.1"/>
    </source>
</evidence>
<evidence type="ECO:0000313" key="2">
    <source>
        <dbReference type="Proteomes" id="UP001430953"/>
    </source>
</evidence>
<keyword evidence="2" id="KW-1185">Reference proteome</keyword>
<protein>
    <submittedName>
        <fullName evidence="1">Uncharacterized protein</fullName>
    </submittedName>
</protein>
<organism evidence="1 2">
    <name type="scientific">Cardiocondyla obscurior</name>
    <dbReference type="NCBI Taxonomy" id="286306"/>
    <lineage>
        <taxon>Eukaryota</taxon>
        <taxon>Metazoa</taxon>
        <taxon>Ecdysozoa</taxon>
        <taxon>Arthropoda</taxon>
        <taxon>Hexapoda</taxon>
        <taxon>Insecta</taxon>
        <taxon>Pterygota</taxon>
        <taxon>Neoptera</taxon>
        <taxon>Endopterygota</taxon>
        <taxon>Hymenoptera</taxon>
        <taxon>Apocrita</taxon>
        <taxon>Aculeata</taxon>
        <taxon>Formicoidea</taxon>
        <taxon>Formicidae</taxon>
        <taxon>Myrmicinae</taxon>
        <taxon>Cardiocondyla</taxon>
    </lineage>
</organism>
<comment type="caution">
    <text evidence="1">The sequence shown here is derived from an EMBL/GenBank/DDBJ whole genome shotgun (WGS) entry which is preliminary data.</text>
</comment>
<accession>A0AAW2G3H1</accession>
<dbReference type="AlphaFoldDB" id="A0AAW2G3H1"/>